<dbReference type="Proteomes" id="UP000470302">
    <property type="component" value="Unassembled WGS sequence"/>
</dbReference>
<sequence length="58" mass="5724">MSKMLEAIVSALSLPSRECVTFAGAGELPSCYAVTELAAASVGAAALAVRQLIAAQGG</sequence>
<gene>
    <name evidence="1" type="ORF">GTP91_33765</name>
</gene>
<protein>
    <submittedName>
        <fullName evidence="1">Acyl-CoA transferase</fullName>
    </submittedName>
</protein>
<feature type="non-terminal residue" evidence="1">
    <location>
        <position position="58"/>
    </location>
</feature>
<proteinExistence type="predicted"/>
<dbReference type="GO" id="GO:0016740">
    <property type="term" value="F:transferase activity"/>
    <property type="evidence" value="ECO:0007669"/>
    <property type="project" value="UniProtKB-KW"/>
</dbReference>
<organism evidence="1 2">
    <name type="scientific">Duganella vulcania</name>
    <dbReference type="NCBI Taxonomy" id="2692166"/>
    <lineage>
        <taxon>Bacteria</taxon>
        <taxon>Pseudomonadati</taxon>
        <taxon>Pseudomonadota</taxon>
        <taxon>Betaproteobacteria</taxon>
        <taxon>Burkholderiales</taxon>
        <taxon>Oxalobacteraceae</taxon>
        <taxon>Telluria group</taxon>
        <taxon>Duganella</taxon>
    </lineage>
</organism>
<keyword evidence="1" id="KW-0808">Transferase</keyword>
<reference evidence="1 2" key="1">
    <citation type="submission" date="2020-01" db="EMBL/GenBank/DDBJ databases">
        <title>Novel species isolated from a subtropical stream in China.</title>
        <authorList>
            <person name="Lu H."/>
        </authorList>
    </citation>
    <scope>NUCLEOTIDE SEQUENCE [LARGE SCALE GENOMIC DNA]</scope>
    <source>
        <strain evidence="1 2">FT82W</strain>
    </source>
</reference>
<evidence type="ECO:0000313" key="1">
    <source>
        <dbReference type="EMBL" id="MYM92120.1"/>
    </source>
</evidence>
<accession>A0A845GF20</accession>
<evidence type="ECO:0000313" key="2">
    <source>
        <dbReference type="Proteomes" id="UP000470302"/>
    </source>
</evidence>
<name>A0A845GF20_9BURK</name>
<comment type="caution">
    <text evidence="1">The sequence shown here is derived from an EMBL/GenBank/DDBJ whole genome shotgun (WGS) entry which is preliminary data.</text>
</comment>
<dbReference type="EMBL" id="WWCW01000435">
    <property type="protein sequence ID" value="MYM92120.1"/>
    <property type="molecule type" value="Genomic_DNA"/>
</dbReference>
<dbReference type="AlphaFoldDB" id="A0A845GF20"/>